<dbReference type="GO" id="GO:0043758">
    <property type="term" value="F:acetate-CoA ligase (ADP-forming) activity"/>
    <property type="evidence" value="ECO:0007669"/>
    <property type="project" value="InterPro"/>
</dbReference>
<dbReference type="Gene3D" id="3.40.50.261">
    <property type="entry name" value="Succinyl-CoA synthetase domains"/>
    <property type="match status" value="2"/>
</dbReference>
<name>C8X6G7_NAKMY</name>
<dbReference type="KEGG" id="nml:Namu_2453"/>
<dbReference type="GO" id="GO:0016747">
    <property type="term" value="F:acyltransferase activity, transferring groups other than amino-acyl groups"/>
    <property type="evidence" value="ECO:0007669"/>
    <property type="project" value="InterPro"/>
</dbReference>
<evidence type="ECO:0000313" key="6">
    <source>
        <dbReference type="Proteomes" id="UP000002218"/>
    </source>
</evidence>
<feature type="domain" description="ATP-grasp" evidence="3">
    <location>
        <begin position="714"/>
        <end position="925"/>
    </location>
</feature>
<dbReference type="Pfam" id="PF00583">
    <property type="entry name" value="Acetyltransf_1"/>
    <property type="match status" value="1"/>
</dbReference>
<dbReference type="InterPro" id="IPR043938">
    <property type="entry name" value="Ligase_CoA_dom"/>
</dbReference>
<reference evidence="6" key="1">
    <citation type="submission" date="2009-09" db="EMBL/GenBank/DDBJ databases">
        <title>The complete genome of Nakamurella multipartita DSM 44233.</title>
        <authorList>
            <consortium name="US DOE Joint Genome Institute (JGI-PGF)"/>
            <person name="Lucas S."/>
            <person name="Copeland A."/>
            <person name="Lapidus A."/>
            <person name="Glavina del Rio T."/>
            <person name="Dalin E."/>
            <person name="Tice H."/>
            <person name="Bruce D."/>
            <person name="Goodwin L."/>
            <person name="Pitluck S."/>
            <person name="Kyrpides N."/>
            <person name="Mavromatis K."/>
            <person name="Ivanova N."/>
            <person name="Ovchinnikova G."/>
            <person name="Sims D."/>
            <person name="Meincke L."/>
            <person name="Brettin T."/>
            <person name="Detter J.C."/>
            <person name="Han C."/>
            <person name="Larimer F."/>
            <person name="Land M."/>
            <person name="Hauser L."/>
            <person name="Markowitz V."/>
            <person name="Cheng J.-F."/>
            <person name="Hugenholtz P."/>
            <person name="Woyke T."/>
            <person name="Wu D."/>
            <person name="Klenk H.-P."/>
            <person name="Eisen J.A."/>
        </authorList>
    </citation>
    <scope>NUCLEOTIDE SEQUENCE [LARGE SCALE GENOMIC DNA]</scope>
    <source>
        <strain evidence="6">ATCC 700099 / DSM 44233 / CIP 104796 / JCM 9543 / NBRC 105858 / Y-104</strain>
    </source>
</reference>
<dbReference type="AlphaFoldDB" id="C8X6G7"/>
<dbReference type="Pfam" id="PF13607">
    <property type="entry name" value="Succ_CoA_lig"/>
    <property type="match status" value="1"/>
</dbReference>
<dbReference type="PANTHER" id="PTHR42793:SF1">
    <property type="entry name" value="PEPTIDYL-LYSINE N-ACETYLTRANSFERASE PATZ"/>
    <property type="match status" value="1"/>
</dbReference>
<dbReference type="InterPro" id="IPR011761">
    <property type="entry name" value="ATP-grasp"/>
</dbReference>
<reference evidence="5 6" key="2">
    <citation type="journal article" date="2010" name="Stand. Genomic Sci.">
        <title>Complete genome sequence of Nakamurella multipartita type strain (Y-104).</title>
        <authorList>
            <person name="Tice H."/>
            <person name="Mayilraj S."/>
            <person name="Sims D."/>
            <person name="Lapidus A."/>
            <person name="Nolan M."/>
            <person name="Lucas S."/>
            <person name="Glavina Del Rio T."/>
            <person name="Copeland A."/>
            <person name="Cheng J.F."/>
            <person name="Meincke L."/>
            <person name="Bruce D."/>
            <person name="Goodwin L."/>
            <person name="Pitluck S."/>
            <person name="Ivanova N."/>
            <person name="Mavromatis K."/>
            <person name="Ovchinnikova G."/>
            <person name="Pati A."/>
            <person name="Chen A."/>
            <person name="Palaniappan K."/>
            <person name="Land M."/>
            <person name="Hauser L."/>
            <person name="Chang Y.J."/>
            <person name="Jeffries C.D."/>
            <person name="Detter J.C."/>
            <person name="Brettin T."/>
            <person name="Rohde M."/>
            <person name="Goker M."/>
            <person name="Bristow J."/>
            <person name="Eisen J.A."/>
            <person name="Markowitz V."/>
            <person name="Hugenholtz P."/>
            <person name="Kyrpides N.C."/>
            <person name="Klenk H.P."/>
            <person name="Chen F."/>
        </authorList>
    </citation>
    <scope>NUCLEOTIDE SEQUENCE [LARGE SCALE GENOMIC DNA]</scope>
    <source>
        <strain evidence="6">ATCC 700099 / DSM 44233 / CIP 104796 / JCM 9543 / NBRC 105858 / Y-104</strain>
    </source>
</reference>
<organism evidence="5 6">
    <name type="scientific">Nakamurella multipartita (strain ATCC 700099 / DSM 44233 / CIP 104796 / JCM 9543 / NBRC 105858 / Y-104)</name>
    <name type="common">Microsphaera multipartita</name>
    <dbReference type="NCBI Taxonomy" id="479431"/>
    <lineage>
        <taxon>Bacteria</taxon>
        <taxon>Bacillati</taxon>
        <taxon>Actinomycetota</taxon>
        <taxon>Actinomycetes</taxon>
        <taxon>Nakamurellales</taxon>
        <taxon>Nakamurellaceae</taxon>
        <taxon>Nakamurella</taxon>
    </lineage>
</organism>
<dbReference type="InterPro" id="IPR013815">
    <property type="entry name" value="ATP_grasp_subdomain_1"/>
</dbReference>
<dbReference type="GO" id="GO:0005524">
    <property type="term" value="F:ATP binding"/>
    <property type="evidence" value="ECO:0007669"/>
    <property type="project" value="UniProtKB-UniRule"/>
</dbReference>
<dbReference type="Gene3D" id="3.30.1490.20">
    <property type="entry name" value="ATP-grasp fold, A domain"/>
    <property type="match status" value="1"/>
</dbReference>
<dbReference type="PANTHER" id="PTHR42793">
    <property type="entry name" value="COA BINDING DOMAIN CONTAINING PROTEIN"/>
    <property type="match status" value="1"/>
</dbReference>
<keyword evidence="5" id="KW-0808">Transferase</keyword>
<proteinExistence type="predicted"/>
<gene>
    <name evidence="5" type="ordered locus">Namu_2453</name>
</gene>
<dbReference type="Pfam" id="PF13549">
    <property type="entry name" value="ATP-grasp_5"/>
    <property type="match status" value="1"/>
</dbReference>
<dbReference type="SUPFAM" id="SSF51735">
    <property type="entry name" value="NAD(P)-binding Rossmann-fold domains"/>
    <property type="match status" value="1"/>
</dbReference>
<dbReference type="RefSeq" id="WP_015747710.1">
    <property type="nucleotide sequence ID" value="NC_013235.1"/>
</dbReference>
<dbReference type="CDD" id="cd04301">
    <property type="entry name" value="NAT_SF"/>
    <property type="match status" value="1"/>
</dbReference>
<dbReference type="SMART" id="SM00881">
    <property type="entry name" value="CoA_binding"/>
    <property type="match status" value="1"/>
</dbReference>
<dbReference type="InterPro" id="IPR016102">
    <property type="entry name" value="Succinyl-CoA_synth-like"/>
</dbReference>
<dbReference type="Proteomes" id="UP000002218">
    <property type="component" value="Chromosome"/>
</dbReference>
<dbReference type="InterPro" id="IPR032875">
    <property type="entry name" value="Succ_CoA_lig_flav_dom"/>
</dbReference>
<dbReference type="EMBL" id="CP001737">
    <property type="protein sequence ID" value="ACV78822.1"/>
    <property type="molecule type" value="Genomic_DNA"/>
</dbReference>
<dbReference type="Pfam" id="PF19045">
    <property type="entry name" value="Ligase_CoA_2"/>
    <property type="match status" value="1"/>
</dbReference>
<evidence type="ECO:0000313" key="5">
    <source>
        <dbReference type="EMBL" id="ACV78822.1"/>
    </source>
</evidence>
<protein>
    <submittedName>
        <fullName evidence="5">GCN5-related N-acetyltransferase</fullName>
    </submittedName>
</protein>
<dbReference type="Gene3D" id="3.40.630.30">
    <property type="match status" value="1"/>
</dbReference>
<evidence type="ECO:0000256" key="2">
    <source>
        <dbReference type="SAM" id="MobiDB-lite"/>
    </source>
</evidence>
<keyword evidence="1" id="KW-0547">Nucleotide-binding</keyword>
<dbReference type="InterPro" id="IPR003781">
    <property type="entry name" value="CoA-bd"/>
</dbReference>
<dbReference type="InterPro" id="IPR016181">
    <property type="entry name" value="Acyl_CoA_acyltransferase"/>
</dbReference>
<keyword evidence="6" id="KW-1185">Reference proteome</keyword>
<dbReference type="PROSITE" id="PS50975">
    <property type="entry name" value="ATP_GRASP"/>
    <property type="match status" value="1"/>
</dbReference>
<evidence type="ECO:0000259" key="4">
    <source>
        <dbReference type="PROSITE" id="PS51186"/>
    </source>
</evidence>
<dbReference type="OrthoDB" id="190266at2"/>
<dbReference type="InParanoid" id="C8X6G7"/>
<dbReference type="SUPFAM" id="SSF52210">
    <property type="entry name" value="Succinyl-CoA synthetase domains"/>
    <property type="match status" value="2"/>
</dbReference>
<dbReference type="InterPro" id="IPR036291">
    <property type="entry name" value="NAD(P)-bd_dom_sf"/>
</dbReference>
<dbReference type="eggNOG" id="COG0456">
    <property type="taxonomic scope" value="Bacteria"/>
</dbReference>
<feature type="region of interest" description="Disordered" evidence="2">
    <location>
        <begin position="1"/>
        <end position="21"/>
    </location>
</feature>
<dbReference type="SUPFAM" id="SSF55729">
    <property type="entry name" value="Acyl-CoA N-acyltransferases (Nat)"/>
    <property type="match status" value="1"/>
</dbReference>
<evidence type="ECO:0000259" key="3">
    <source>
        <dbReference type="PROSITE" id="PS50975"/>
    </source>
</evidence>
<sequence length="926" mass="95608">MARQTGSGLSPARGPDAVSADARTADTFTADTFTADTFTADTFTADALTVDGRIVRLRPVGPGDADALRDLHRAISDDSLYLRFFGLSRSAAMDYVDRLVTPQDGRLTVAAWLADRLVAVASCERTDASTAEVALLVADDCHRLGIGTLMLEHLAARARAHGLRRFTAEILAQNELALRTLRDLGLGMSTTWESGTALVEMDLRPDDDTIRSVHRRGWSAERASVRHLLAPASVAVIGAGQDPSAVGHQVLRNLIDGGFTGSLVAVNPHHDAVLGVPCVPSPAQLPCGIDLAIVAIPAAGVLDVVRGCGARHTRAMVILTAGFGEAGAAGRSRQDEILAAARQDGMRLVGPNCLGLINTDPAVRLNATFTDLPVPAGPLGLVSQSGALGIGVLDAAGRAGPGVAQFVSIGNRADVSSNDLLAAWADEDRIRVVALYLESVGNPRTFARVARRVADRKPVIAIKSGRSAAGRRAGRSHTAAAATGDVVIDALFRQAGVLRVDTMEQMLDAARVLCDQPVPSGCRLAVVGNSGGPQILAADAASAAGLEVVELAPGTRRALRQVVPDAASADNPVDLGSAATPVQVGDALSVLLAADEVDAILAVVTRTAVTDLPAVLDRIAAAAGGDKPVVACCVGETAESVRVPGAADRRLPVFGFPEPAAAALAVAARYGRIRSADGPGHPARPAGIDREQAAAIVTGALAAGAGWLTAAEVERLLAAYGLPTCPQRPATGVAQALIAAGELGYPVVVKLADPGLHKTDVGGVRLGLVDERALRAAVADLTGGRPRALLLQPMVPPGLEFIVGAVQHDHFGAVLMVGAGGVFTDLVADRAFRLAPVGPGDAAAMLDELRMAPMLDGYRGAPAVSRERLADLLIRVGSVVEDLGEVAELDLNPVIGRGTELMIVDARIRVAAVPPRPDPLVRRLPL</sequence>
<dbReference type="eggNOG" id="COG0045">
    <property type="taxonomic scope" value="Bacteria"/>
</dbReference>
<evidence type="ECO:0000256" key="1">
    <source>
        <dbReference type="PROSITE-ProRule" id="PRU00409"/>
    </source>
</evidence>
<keyword evidence="1" id="KW-0067">ATP-binding</keyword>
<dbReference type="Gene3D" id="3.30.470.20">
    <property type="entry name" value="ATP-grasp fold, B domain"/>
    <property type="match status" value="1"/>
</dbReference>
<dbReference type="InterPro" id="IPR000182">
    <property type="entry name" value="GNAT_dom"/>
</dbReference>
<dbReference type="PROSITE" id="PS51186">
    <property type="entry name" value="GNAT"/>
    <property type="match status" value="1"/>
</dbReference>
<dbReference type="HOGENOM" id="CLU_007415_3_0_11"/>
<dbReference type="Gene3D" id="3.40.50.720">
    <property type="entry name" value="NAD(P)-binding Rossmann-like Domain"/>
    <property type="match status" value="1"/>
</dbReference>
<dbReference type="GO" id="GO:0046872">
    <property type="term" value="F:metal ion binding"/>
    <property type="evidence" value="ECO:0007669"/>
    <property type="project" value="InterPro"/>
</dbReference>
<feature type="domain" description="N-acetyltransferase" evidence="4">
    <location>
        <begin position="55"/>
        <end position="206"/>
    </location>
</feature>
<dbReference type="STRING" id="479431.Namu_2453"/>
<accession>C8X6G7</accession>
<dbReference type="eggNOG" id="COG1042">
    <property type="taxonomic scope" value="Bacteria"/>
</dbReference>
<dbReference type="Pfam" id="PF13380">
    <property type="entry name" value="CoA_binding_2"/>
    <property type="match status" value="1"/>
</dbReference>
<dbReference type="SUPFAM" id="SSF56059">
    <property type="entry name" value="Glutathione synthetase ATP-binding domain-like"/>
    <property type="match status" value="1"/>
</dbReference>